<sequence length="182" mass="20633">MRQLFSLLSDWIRGRRNPLVEELVPVRAMTPVRESSTGSLRRISRRGIVTTMYRDISDAESATMSSERSHTTLDASGFGGSPRSRGSRGDPKEMPRFPRNVHPEPKSSSGDATSRLVEAIERLVTQNVQQQQPRQQQPPAGINAVVKQFRDLHPPEFDRSMNPLVAENWIRELEKIFLQTDV</sequence>
<keyword evidence="3" id="KW-1185">Reference proteome</keyword>
<feature type="compositionally biased region" description="Basic and acidic residues" evidence="1">
    <location>
        <begin position="87"/>
        <end position="105"/>
    </location>
</feature>
<evidence type="ECO:0000256" key="1">
    <source>
        <dbReference type="SAM" id="MobiDB-lite"/>
    </source>
</evidence>
<feature type="region of interest" description="Disordered" evidence="1">
    <location>
        <begin position="59"/>
        <end position="112"/>
    </location>
</feature>
<gene>
    <name evidence="2" type="ORF">FNV43_RR21704</name>
</gene>
<dbReference type="AlphaFoldDB" id="A0A8K0GQD4"/>
<proteinExistence type="predicted"/>
<organism evidence="2 3">
    <name type="scientific">Rhamnella rubrinervis</name>
    <dbReference type="NCBI Taxonomy" id="2594499"/>
    <lineage>
        <taxon>Eukaryota</taxon>
        <taxon>Viridiplantae</taxon>
        <taxon>Streptophyta</taxon>
        <taxon>Embryophyta</taxon>
        <taxon>Tracheophyta</taxon>
        <taxon>Spermatophyta</taxon>
        <taxon>Magnoliopsida</taxon>
        <taxon>eudicotyledons</taxon>
        <taxon>Gunneridae</taxon>
        <taxon>Pentapetalae</taxon>
        <taxon>rosids</taxon>
        <taxon>fabids</taxon>
        <taxon>Rosales</taxon>
        <taxon>Rhamnaceae</taxon>
        <taxon>rhamnoid group</taxon>
        <taxon>Rhamneae</taxon>
        <taxon>Rhamnella</taxon>
    </lineage>
</organism>
<name>A0A8K0GQD4_9ROSA</name>
<dbReference type="Proteomes" id="UP000796880">
    <property type="component" value="Unassembled WGS sequence"/>
</dbReference>
<evidence type="ECO:0000313" key="2">
    <source>
        <dbReference type="EMBL" id="KAF3434619.1"/>
    </source>
</evidence>
<accession>A0A8K0GQD4</accession>
<evidence type="ECO:0000313" key="3">
    <source>
        <dbReference type="Proteomes" id="UP000796880"/>
    </source>
</evidence>
<protein>
    <submittedName>
        <fullName evidence="2">Uncharacterized protein</fullName>
    </submittedName>
</protein>
<dbReference type="EMBL" id="VOIH02000010">
    <property type="protein sequence ID" value="KAF3434619.1"/>
    <property type="molecule type" value="Genomic_DNA"/>
</dbReference>
<comment type="caution">
    <text evidence="2">The sequence shown here is derived from an EMBL/GenBank/DDBJ whole genome shotgun (WGS) entry which is preliminary data.</text>
</comment>
<reference evidence="2" key="1">
    <citation type="submission" date="2020-03" db="EMBL/GenBank/DDBJ databases">
        <title>A high-quality chromosome-level genome assembly of a woody plant with both climbing and erect habits, Rhamnella rubrinervis.</title>
        <authorList>
            <person name="Lu Z."/>
            <person name="Yang Y."/>
            <person name="Zhu X."/>
            <person name="Sun Y."/>
        </authorList>
    </citation>
    <scope>NUCLEOTIDE SEQUENCE</scope>
    <source>
        <strain evidence="2">BYM</strain>
        <tissue evidence="2">Leaf</tissue>
    </source>
</reference>